<keyword evidence="4" id="KW-1185">Reference proteome</keyword>
<feature type="repeat" description="WD" evidence="1">
    <location>
        <begin position="737"/>
        <end position="769"/>
    </location>
</feature>
<evidence type="ECO:0000313" key="3">
    <source>
        <dbReference type="EMBL" id="GID67083.1"/>
    </source>
</evidence>
<dbReference type="InterPro" id="IPR001680">
    <property type="entry name" value="WD40_rpt"/>
</dbReference>
<dbReference type="GO" id="GO:0006367">
    <property type="term" value="P:transcription initiation at RNA polymerase II promoter"/>
    <property type="evidence" value="ECO:0007669"/>
    <property type="project" value="TreeGrafter"/>
</dbReference>
<dbReference type="GO" id="GO:0004197">
    <property type="term" value="F:cysteine-type endopeptidase activity"/>
    <property type="evidence" value="ECO:0007669"/>
    <property type="project" value="InterPro"/>
</dbReference>
<evidence type="ECO:0000259" key="2">
    <source>
        <dbReference type="Pfam" id="PF00656"/>
    </source>
</evidence>
<dbReference type="PROSITE" id="PS50294">
    <property type="entry name" value="WD_REPEATS_REGION"/>
    <property type="match status" value="3"/>
</dbReference>
<dbReference type="Pfam" id="PF00656">
    <property type="entry name" value="Peptidase_C14"/>
    <property type="match status" value="1"/>
</dbReference>
<dbReference type="InterPro" id="IPR015943">
    <property type="entry name" value="WD40/YVTN_repeat-like_dom_sf"/>
</dbReference>
<dbReference type="GO" id="GO:0006508">
    <property type="term" value="P:proteolysis"/>
    <property type="evidence" value="ECO:0007669"/>
    <property type="project" value="InterPro"/>
</dbReference>
<evidence type="ECO:0000313" key="4">
    <source>
        <dbReference type="Proteomes" id="UP000619479"/>
    </source>
</evidence>
<organism evidence="3 4">
    <name type="scientific">Actinoplanes cyaneus</name>
    <dbReference type="NCBI Taxonomy" id="52696"/>
    <lineage>
        <taxon>Bacteria</taxon>
        <taxon>Bacillati</taxon>
        <taxon>Actinomycetota</taxon>
        <taxon>Actinomycetes</taxon>
        <taxon>Micromonosporales</taxon>
        <taxon>Micromonosporaceae</taxon>
        <taxon>Actinoplanes</taxon>
    </lineage>
</organism>
<dbReference type="SMART" id="SM00320">
    <property type="entry name" value="WD40"/>
    <property type="match status" value="8"/>
</dbReference>
<accession>A0A919IKH3</accession>
<dbReference type="Pfam" id="PF00400">
    <property type="entry name" value="WD40"/>
    <property type="match status" value="4"/>
</dbReference>
<gene>
    <name evidence="3" type="ORF">Acy02nite_49640</name>
</gene>
<keyword evidence="1" id="KW-0853">WD repeat</keyword>
<protein>
    <recommendedName>
        <fullName evidence="2">Peptidase C14 caspase domain-containing protein</fullName>
    </recommendedName>
</protein>
<dbReference type="Proteomes" id="UP000619479">
    <property type="component" value="Unassembled WGS sequence"/>
</dbReference>
<dbReference type="PROSITE" id="PS50082">
    <property type="entry name" value="WD_REPEATS_2"/>
    <property type="match status" value="3"/>
</dbReference>
<feature type="domain" description="Peptidase C14 caspase" evidence="2">
    <location>
        <begin position="17"/>
        <end position="153"/>
    </location>
</feature>
<dbReference type="AlphaFoldDB" id="A0A919IKH3"/>
<sequence>MSEALTNERSGCFGTTEVTVVAQRTRAEIEVMIDNFVVTAAANDTVLLYYSGHGMTGDDDIYLASSDTDASRLAMTAVAGETINRLLRRCPAQRIVVVIDACYSGTFEFHRKLSNYSFLLASSRRSRTSVDGQKGQPSPFTADVARALLGDGTVKNDEVTVERVWSYVRDRHANAVHRAGNTLEIVLSRFPSAAPRWTGRWWAKSLDRARAFEAAGYPHGDPFAGMGNGELSLLRRLAVTLPDDPPVSVLDEWWAAETGHKDAASAFVRHLGWPNLTLDQHGRVTGSRGLAERLLESPAIKAGLPEAHAGFIDHLRTRLLDADTTAWWSLPDNFGTAAAGVPRHLHATGQLAEHAGLVNDLRWVEASIRWTGGSRSAEEDLLRDGSADAKKRAYAIARHAHLWNGWASHWPGALASTLVSRLEHVDVWSPQVTSLRALSDGPLLTPSWSLPDLPHPDQLRVVGKHTAEVRGCGMAADRTVWAVDEDGNLIRWARDDSGREERRENTVTGRRVLRAAAFAHQASFAALGSRDGVADVIALGDGPATTTRQLRHERPIRCCAVSPDGRWTVTGTMDSRPLLWRLDAADGRDGAQPGEPHSIALAGHYRPITCCAAHPDGTSAAAGSTAGLVMLWDVTSDGTVPDPSRPTHVFSATNRSSVGCCVLDGDFLLLGRDDGSVEYHERTTGHVALWHGQHDGAVRACAVGVGSPHGEPTMLVSGGSDGAIRLRWPQSEVTVVLRGHSGGVTCLTVANDGRAVVSGGTDGTVRLWNADHPTGDWRPPRHSRPAAFCCVAGDTVISGGPDPIRQWRDADEPTETALDGPPPTCAATSNDGRIMLGYADGRLELRGPSGEHSRISADGRPVTSCAVSADGLPFAAGYDDGTILRWHEVGSEPATGRLSGKADSAIRWCGFLPGTATVIAVSEQGDLLRWPSSGELAPLNTDARKTSCAALNVDGTRLITGDTLGRLAVLRLQDGFWPNQAQAHTGPVTACAVSPDGALLASTGSDGFLKIWTTTELSPIAAVRVDGALMGCAWLKDTHRITAVGDGGTYLFALSQP</sequence>
<feature type="repeat" description="WD" evidence="1">
    <location>
        <begin position="601"/>
        <end position="642"/>
    </location>
</feature>
<dbReference type="InterPro" id="IPR029030">
    <property type="entry name" value="Caspase-like_dom_sf"/>
</dbReference>
<dbReference type="SUPFAM" id="SSF50978">
    <property type="entry name" value="WD40 repeat-like"/>
    <property type="match status" value="1"/>
</dbReference>
<evidence type="ECO:0000256" key="1">
    <source>
        <dbReference type="PROSITE-ProRule" id="PRU00221"/>
    </source>
</evidence>
<dbReference type="InterPro" id="IPR011600">
    <property type="entry name" value="Pept_C14_caspase"/>
</dbReference>
<dbReference type="PANTHER" id="PTHR19879:SF9">
    <property type="entry name" value="TRANSCRIPTION INITIATION FACTOR TFIID SUBUNIT 5"/>
    <property type="match status" value="1"/>
</dbReference>
<dbReference type="InterPro" id="IPR036322">
    <property type="entry name" value="WD40_repeat_dom_sf"/>
</dbReference>
<dbReference type="EMBL" id="BOMH01000037">
    <property type="protein sequence ID" value="GID67083.1"/>
    <property type="molecule type" value="Genomic_DNA"/>
</dbReference>
<proteinExistence type="predicted"/>
<feature type="repeat" description="WD" evidence="1">
    <location>
        <begin position="981"/>
        <end position="1022"/>
    </location>
</feature>
<dbReference type="PANTHER" id="PTHR19879">
    <property type="entry name" value="TRANSCRIPTION INITIATION FACTOR TFIID"/>
    <property type="match status" value="1"/>
</dbReference>
<name>A0A919IKH3_9ACTN</name>
<dbReference type="Gene3D" id="3.40.50.1460">
    <property type="match status" value="1"/>
</dbReference>
<reference evidence="3" key="1">
    <citation type="submission" date="2021-01" db="EMBL/GenBank/DDBJ databases">
        <title>Whole genome shotgun sequence of Actinoplanes cyaneus NBRC 14990.</title>
        <authorList>
            <person name="Komaki H."/>
            <person name="Tamura T."/>
        </authorList>
    </citation>
    <scope>NUCLEOTIDE SEQUENCE</scope>
    <source>
        <strain evidence="3">NBRC 14990</strain>
    </source>
</reference>
<dbReference type="SUPFAM" id="SSF52129">
    <property type="entry name" value="Caspase-like"/>
    <property type="match status" value="1"/>
</dbReference>
<dbReference type="SUPFAM" id="SSF82171">
    <property type="entry name" value="DPP6 N-terminal domain-like"/>
    <property type="match status" value="1"/>
</dbReference>
<comment type="caution">
    <text evidence="3">The sequence shown here is derived from an EMBL/GenBank/DDBJ whole genome shotgun (WGS) entry which is preliminary data.</text>
</comment>
<dbReference type="Gene3D" id="2.130.10.10">
    <property type="entry name" value="YVTN repeat-like/Quinoprotein amine dehydrogenase"/>
    <property type="match status" value="3"/>
</dbReference>